<accession>E9HTQ1</accession>
<gene>
    <name evidence="2" type="ORF">DAPPUDRAFT_117756</name>
</gene>
<dbReference type="AlphaFoldDB" id="E9HTQ1"/>
<dbReference type="InParanoid" id="E9HTQ1"/>
<evidence type="ECO:0000256" key="1">
    <source>
        <dbReference type="SAM" id="MobiDB-lite"/>
    </source>
</evidence>
<proteinExistence type="predicted"/>
<organism evidence="2 3">
    <name type="scientific">Daphnia pulex</name>
    <name type="common">Water flea</name>
    <dbReference type="NCBI Taxonomy" id="6669"/>
    <lineage>
        <taxon>Eukaryota</taxon>
        <taxon>Metazoa</taxon>
        <taxon>Ecdysozoa</taxon>
        <taxon>Arthropoda</taxon>
        <taxon>Crustacea</taxon>
        <taxon>Branchiopoda</taxon>
        <taxon>Diplostraca</taxon>
        <taxon>Cladocera</taxon>
        <taxon>Anomopoda</taxon>
        <taxon>Daphniidae</taxon>
        <taxon>Daphnia</taxon>
    </lineage>
</organism>
<name>E9HTQ1_DAPPU</name>
<evidence type="ECO:0000313" key="3">
    <source>
        <dbReference type="Proteomes" id="UP000000305"/>
    </source>
</evidence>
<sequence>MAMPKRTPDRVVPNGSLAGAAPESPEGPADIGVRTRPMFDDCRPDGVAGSALDGTPTRTGVGASITGIPATPDAGPDVSHPVADWADWTIVGTRYENMAVESRERGCDCVPRSTLMAHRVRRK</sequence>
<dbReference type="HOGENOM" id="CLU_2017504_0_0_1"/>
<dbReference type="KEGG" id="dpx:DAPPUDRAFT_117756"/>
<dbReference type="EMBL" id="GL732782">
    <property type="protein sequence ID" value="EFX64869.1"/>
    <property type="molecule type" value="Genomic_DNA"/>
</dbReference>
<evidence type="ECO:0000313" key="2">
    <source>
        <dbReference type="EMBL" id="EFX64869.1"/>
    </source>
</evidence>
<keyword evidence="3" id="KW-1185">Reference proteome</keyword>
<protein>
    <submittedName>
        <fullName evidence="2">Uncharacterized protein</fullName>
    </submittedName>
</protein>
<dbReference type="Proteomes" id="UP000000305">
    <property type="component" value="Unassembled WGS sequence"/>
</dbReference>
<reference evidence="2 3" key="1">
    <citation type="journal article" date="2011" name="Science">
        <title>The ecoresponsive genome of Daphnia pulex.</title>
        <authorList>
            <person name="Colbourne J.K."/>
            <person name="Pfrender M.E."/>
            <person name="Gilbert D."/>
            <person name="Thomas W.K."/>
            <person name="Tucker A."/>
            <person name="Oakley T.H."/>
            <person name="Tokishita S."/>
            <person name="Aerts A."/>
            <person name="Arnold G.J."/>
            <person name="Basu M.K."/>
            <person name="Bauer D.J."/>
            <person name="Caceres C.E."/>
            <person name="Carmel L."/>
            <person name="Casola C."/>
            <person name="Choi J.H."/>
            <person name="Detter J.C."/>
            <person name="Dong Q."/>
            <person name="Dusheyko S."/>
            <person name="Eads B.D."/>
            <person name="Frohlich T."/>
            <person name="Geiler-Samerotte K.A."/>
            <person name="Gerlach D."/>
            <person name="Hatcher P."/>
            <person name="Jogdeo S."/>
            <person name="Krijgsveld J."/>
            <person name="Kriventseva E.V."/>
            <person name="Kultz D."/>
            <person name="Laforsch C."/>
            <person name="Lindquist E."/>
            <person name="Lopez J."/>
            <person name="Manak J.R."/>
            <person name="Muller J."/>
            <person name="Pangilinan J."/>
            <person name="Patwardhan R.P."/>
            <person name="Pitluck S."/>
            <person name="Pritham E.J."/>
            <person name="Rechtsteiner A."/>
            <person name="Rho M."/>
            <person name="Rogozin I.B."/>
            <person name="Sakarya O."/>
            <person name="Salamov A."/>
            <person name="Schaack S."/>
            <person name="Shapiro H."/>
            <person name="Shiga Y."/>
            <person name="Skalitzky C."/>
            <person name="Smith Z."/>
            <person name="Souvorov A."/>
            <person name="Sung W."/>
            <person name="Tang Z."/>
            <person name="Tsuchiya D."/>
            <person name="Tu H."/>
            <person name="Vos H."/>
            <person name="Wang M."/>
            <person name="Wolf Y.I."/>
            <person name="Yamagata H."/>
            <person name="Yamada T."/>
            <person name="Ye Y."/>
            <person name="Shaw J.R."/>
            <person name="Andrews J."/>
            <person name="Crease T.J."/>
            <person name="Tang H."/>
            <person name="Lucas S.M."/>
            <person name="Robertson H.M."/>
            <person name="Bork P."/>
            <person name="Koonin E.V."/>
            <person name="Zdobnov E.M."/>
            <person name="Grigoriev I.V."/>
            <person name="Lynch M."/>
            <person name="Boore J.L."/>
        </authorList>
    </citation>
    <scope>NUCLEOTIDE SEQUENCE [LARGE SCALE GENOMIC DNA]</scope>
</reference>
<feature type="region of interest" description="Disordered" evidence="1">
    <location>
        <begin position="1"/>
        <end position="81"/>
    </location>
</feature>
<feature type="compositionally biased region" description="Low complexity" evidence="1">
    <location>
        <begin position="18"/>
        <end position="29"/>
    </location>
</feature>